<feature type="transmembrane region" description="Helical" evidence="1">
    <location>
        <begin position="14"/>
        <end position="33"/>
    </location>
</feature>
<evidence type="ECO:0000256" key="1">
    <source>
        <dbReference type="SAM" id="Phobius"/>
    </source>
</evidence>
<organism evidence="2 3">
    <name type="scientific">Stephania japonica</name>
    <dbReference type="NCBI Taxonomy" id="461633"/>
    <lineage>
        <taxon>Eukaryota</taxon>
        <taxon>Viridiplantae</taxon>
        <taxon>Streptophyta</taxon>
        <taxon>Embryophyta</taxon>
        <taxon>Tracheophyta</taxon>
        <taxon>Spermatophyta</taxon>
        <taxon>Magnoliopsida</taxon>
        <taxon>Ranunculales</taxon>
        <taxon>Menispermaceae</taxon>
        <taxon>Menispermoideae</taxon>
        <taxon>Cissampelideae</taxon>
        <taxon>Stephania</taxon>
    </lineage>
</organism>
<keyword evidence="1" id="KW-0812">Transmembrane</keyword>
<dbReference type="EMBL" id="JBBNAE010000003">
    <property type="protein sequence ID" value="KAK9138577.1"/>
    <property type="molecule type" value="Genomic_DNA"/>
</dbReference>
<name>A0AAP0PC14_9MAGN</name>
<keyword evidence="1" id="KW-1133">Transmembrane helix</keyword>
<dbReference type="Gene3D" id="1.10.110.10">
    <property type="entry name" value="Plant lipid-transfer and hydrophobic proteins"/>
    <property type="match status" value="1"/>
</dbReference>
<comment type="caution">
    <text evidence="2">The sequence shown here is derived from an EMBL/GenBank/DDBJ whole genome shotgun (WGS) entry which is preliminary data.</text>
</comment>
<protein>
    <submittedName>
        <fullName evidence="2">Uncharacterized protein</fullName>
    </submittedName>
</protein>
<sequence length="100" mass="10882">MFHHDAEDDEDREMLLWFSFSVFGSAAALDIRICNMTIEEVKACWPGPVPPAPPPPSPACCSGLCHSTGDISCFMNSKLLKMMGIDPAIALKILDQCPPC</sequence>
<accession>A0AAP0PC14</accession>
<evidence type="ECO:0000313" key="2">
    <source>
        <dbReference type="EMBL" id="KAK9138577.1"/>
    </source>
</evidence>
<proteinExistence type="predicted"/>
<gene>
    <name evidence="2" type="ORF">Sjap_009171</name>
</gene>
<dbReference type="Proteomes" id="UP001417504">
    <property type="component" value="Unassembled WGS sequence"/>
</dbReference>
<keyword evidence="3" id="KW-1185">Reference proteome</keyword>
<keyword evidence="1" id="KW-0472">Membrane</keyword>
<dbReference type="InterPro" id="IPR036312">
    <property type="entry name" value="Bifun_inhib/LTP/seed_sf"/>
</dbReference>
<evidence type="ECO:0000313" key="3">
    <source>
        <dbReference type="Proteomes" id="UP001417504"/>
    </source>
</evidence>
<reference evidence="2 3" key="1">
    <citation type="submission" date="2024-01" db="EMBL/GenBank/DDBJ databases">
        <title>Genome assemblies of Stephania.</title>
        <authorList>
            <person name="Yang L."/>
        </authorList>
    </citation>
    <scope>NUCLEOTIDE SEQUENCE [LARGE SCALE GENOMIC DNA]</scope>
    <source>
        <strain evidence="2">QJT</strain>
        <tissue evidence="2">Leaf</tissue>
    </source>
</reference>
<dbReference type="AlphaFoldDB" id="A0AAP0PC14"/>